<dbReference type="GO" id="GO:0005324">
    <property type="term" value="F:long-chain fatty acid transmembrane transporter activity"/>
    <property type="evidence" value="ECO:0007669"/>
    <property type="project" value="TreeGrafter"/>
</dbReference>
<name>A0A0K0DMB2_ANGCA</name>
<dbReference type="Proteomes" id="UP000035642">
    <property type="component" value="Unassembled WGS sequence"/>
</dbReference>
<organism evidence="11 12">
    <name type="scientific">Angiostrongylus cantonensis</name>
    <name type="common">Rat lungworm</name>
    <dbReference type="NCBI Taxonomy" id="6313"/>
    <lineage>
        <taxon>Eukaryota</taxon>
        <taxon>Metazoa</taxon>
        <taxon>Ecdysozoa</taxon>
        <taxon>Nematoda</taxon>
        <taxon>Chromadorea</taxon>
        <taxon>Rhabditida</taxon>
        <taxon>Rhabditina</taxon>
        <taxon>Rhabditomorpha</taxon>
        <taxon>Strongyloidea</taxon>
        <taxon>Metastrongylidae</taxon>
        <taxon>Angiostrongylus</taxon>
    </lineage>
</organism>
<sequence length="256" mass="29002">NIDNHVGSCGFFPIYPFISSLYPVRLIKVDQETGELVRDSNGLCVPCRPGEVGEMVGVIKNKDLLLKFEGYVNKGDTQKKIYHDVFAYGDQVFSSGDILYWDKLGYLYFRDRRGDTFRWKGENVSTTEVERILQPVMSVVDATVYGVKVGKHEGRAGMAAIALSDGIDVHTFLEEIAKRSRENLASYAIPVFIRLCKEVDRTGTFKLKKIDLQRQGFDLVLCSGDPVYYWNSHIKGYSLLDAQMQKDIETGAYNRI</sequence>
<dbReference type="InterPro" id="IPR042099">
    <property type="entry name" value="ANL_N_sf"/>
</dbReference>
<dbReference type="PANTHER" id="PTHR43107">
    <property type="entry name" value="LONG-CHAIN FATTY ACID TRANSPORT PROTEIN"/>
    <property type="match status" value="1"/>
</dbReference>
<evidence type="ECO:0000313" key="12">
    <source>
        <dbReference type="WBParaSite" id="ACAC_0001281101-mRNA-1"/>
    </source>
</evidence>
<accession>A0A0K0DMB2</accession>
<keyword evidence="5" id="KW-0067">ATP-binding</keyword>
<comment type="catalytic activity">
    <reaction evidence="9">
        <text>tetracosanoate + ATP + CoA = tetracosanoyl-CoA + AMP + diphosphate</text>
        <dbReference type="Rhea" id="RHEA:33639"/>
        <dbReference type="ChEBI" id="CHEBI:30616"/>
        <dbReference type="ChEBI" id="CHEBI:31014"/>
        <dbReference type="ChEBI" id="CHEBI:33019"/>
        <dbReference type="ChEBI" id="CHEBI:57287"/>
        <dbReference type="ChEBI" id="CHEBI:65052"/>
        <dbReference type="ChEBI" id="CHEBI:456215"/>
    </reaction>
    <physiologicalReaction direction="left-to-right" evidence="9">
        <dbReference type="Rhea" id="RHEA:33640"/>
    </physiologicalReaction>
</comment>
<evidence type="ECO:0000256" key="2">
    <source>
        <dbReference type="ARBA" id="ARBA00022598"/>
    </source>
</evidence>
<evidence type="ECO:0000256" key="3">
    <source>
        <dbReference type="ARBA" id="ARBA00022741"/>
    </source>
</evidence>
<dbReference type="InterPro" id="IPR045851">
    <property type="entry name" value="AMP-bd_C_sf"/>
</dbReference>
<dbReference type="WBParaSite" id="ACAC_0001281101-mRNA-1">
    <property type="protein sequence ID" value="ACAC_0001281101-mRNA-1"/>
    <property type="gene ID" value="ACAC_0001281101"/>
</dbReference>
<feature type="domain" description="AMP-binding enzyme C-terminal" evidence="10">
    <location>
        <begin position="128"/>
        <end position="206"/>
    </location>
</feature>
<proteinExistence type="inferred from homology"/>
<dbReference type="AlphaFoldDB" id="A0A0K0DMB2"/>
<dbReference type="EC" id="6.2.1.3" evidence="6"/>
<dbReference type="FunFam" id="3.30.300.30:FF:000002">
    <property type="entry name" value="Long-chain fatty acid transport protein 1"/>
    <property type="match status" value="1"/>
</dbReference>
<evidence type="ECO:0000256" key="7">
    <source>
        <dbReference type="ARBA" id="ARBA00036527"/>
    </source>
</evidence>
<dbReference type="GO" id="GO:0005886">
    <property type="term" value="C:plasma membrane"/>
    <property type="evidence" value="ECO:0007669"/>
    <property type="project" value="TreeGrafter"/>
</dbReference>
<keyword evidence="4" id="KW-0443">Lipid metabolism</keyword>
<evidence type="ECO:0000256" key="1">
    <source>
        <dbReference type="ARBA" id="ARBA00006432"/>
    </source>
</evidence>
<comment type="catalytic activity">
    <reaction evidence="7">
        <text>a very long-chain fatty acid + ATP + CoA = a very long-chain fatty acyl-CoA + AMP + diphosphate</text>
        <dbReference type="Rhea" id="RHEA:54536"/>
        <dbReference type="ChEBI" id="CHEBI:30616"/>
        <dbReference type="ChEBI" id="CHEBI:33019"/>
        <dbReference type="ChEBI" id="CHEBI:57287"/>
        <dbReference type="ChEBI" id="CHEBI:58950"/>
        <dbReference type="ChEBI" id="CHEBI:138261"/>
        <dbReference type="ChEBI" id="CHEBI:456215"/>
    </reaction>
    <physiologicalReaction direction="left-to-right" evidence="7">
        <dbReference type="Rhea" id="RHEA:54537"/>
    </physiologicalReaction>
</comment>
<dbReference type="GO" id="GO:0004467">
    <property type="term" value="F:long-chain fatty acid-CoA ligase activity"/>
    <property type="evidence" value="ECO:0007669"/>
    <property type="project" value="UniProtKB-EC"/>
</dbReference>
<dbReference type="GO" id="GO:0044539">
    <property type="term" value="P:long-chain fatty acid import into cell"/>
    <property type="evidence" value="ECO:0007669"/>
    <property type="project" value="TreeGrafter"/>
</dbReference>
<dbReference type="Pfam" id="PF13193">
    <property type="entry name" value="AMP-binding_C"/>
    <property type="match status" value="1"/>
</dbReference>
<evidence type="ECO:0000256" key="5">
    <source>
        <dbReference type="ARBA" id="ARBA00022840"/>
    </source>
</evidence>
<dbReference type="Gene3D" id="3.40.50.12780">
    <property type="entry name" value="N-terminal domain of ligase-like"/>
    <property type="match status" value="1"/>
</dbReference>
<evidence type="ECO:0000256" key="9">
    <source>
        <dbReference type="ARBA" id="ARBA00048666"/>
    </source>
</evidence>
<dbReference type="SUPFAM" id="SSF56801">
    <property type="entry name" value="Acetyl-CoA synthetase-like"/>
    <property type="match status" value="1"/>
</dbReference>
<dbReference type="GO" id="GO:0005524">
    <property type="term" value="F:ATP binding"/>
    <property type="evidence" value="ECO:0007669"/>
    <property type="project" value="UniProtKB-KW"/>
</dbReference>
<keyword evidence="3" id="KW-0547">Nucleotide-binding</keyword>
<dbReference type="PANTHER" id="PTHR43107:SF15">
    <property type="entry name" value="FATTY ACID TRANSPORT PROTEIN 3, ISOFORM A"/>
    <property type="match status" value="1"/>
</dbReference>
<comment type="similarity">
    <text evidence="1">Belongs to the ATP-dependent AMP-binding enzyme family.</text>
</comment>
<keyword evidence="2" id="KW-0436">Ligase</keyword>
<dbReference type="GO" id="GO:0005789">
    <property type="term" value="C:endoplasmic reticulum membrane"/>
    <property type="evidence" value="ECO:0007669"/>
    <property type="project" value="TreeGrafter"/>
</dbReference>
<keyword evidence="4" id="KW-0276">Fatty acid metabolism</keyword>
<dbReference type="STRING" id="6313.A0A0K0DMB2"/>
<evidence type="ECO:0000256" key="6">
    <source>
        <dbReference type="ARBA" id="ARBA00026121"/>
    </source>
</evidence>
<protein>
    <recommendedName>
        <fullName evidence="6">long-chain-fatty-acid--CoA ligase</fullName>
        <ecNumber evidence="6">6.2.1.3</ecNumber>
    </recommendedName>
    <alternativeName>
        <fullName evidence="8">Long-chain-fatty-acid--CoA ligase</fullName>
    </alternativeName>
</protein>
<dbReference type="Gene3D" id="3.30.300.30">
    <property type="match status" value="1"/>
</dbReference>
<reference evidence="11" key="1">
    <citation type="submission" date="2012-09" db="EMBL/GenBank/DDBJ databases">
        <authorList>
            <person name="Martin A.A."/>
        </authorList>
    </citation>
    <scope>NUCLEOTIDE SEQUENCE</scope>
</reference>
<evidence type="ECO:0000256" key="4">
    <source>
        <dbReference type="ARBA" id="ARBA00022832"/>
    </source>
</evidence>
<evidence type="ECO:0000259" key="10">
    <source>
        <dbReference type="Pfam" id="PF13193"/>
    </source>
</evidence>
<reference evidence="12" key="2">
    <citation type="submission" date="2017-02" db="UniProtKB">
        <authorList>
            <consortium name="WormBaseParasite"/>
        </authorList>
    </citation>
    <scope>IDENTIFICATION</scope>
</reference>
<keyword evidence="11" id="KW-1185">Reference proteome</keyword>
<dbReference type="InterPro" id="IPR025110">
    <property type="entry name" value="AMP-bd_C"/>
</dbReference>
<evidence type="ECO:0000313" key="11">
    <source>
        <dbReference type="Proteomes" id="UP000035642"/>
    </source>
</evidence>
<evidence type="ECO:0000256" key="8">
    <source>
        <dbReference type="ARBA" id="ARBA00041297"/>
    </source>
</evidence>